<keyword evidence="8" id="KW-1185">Reference proteome</keyword>
<evidence type="ECO:0000256" key="3">
    <source>
        <dbReference type="ARBA" id="ARBA00023242"/>
    </source>
</evidence>
<comment type="function">
    <text evidence="4">Acts as a negative regulator of abscisic acid (ABA) response.</text>
</comment>
<dbReference type="Proteomes" id="UP001428341">
    <property type="component" value="Unassembled WGS sequence"/>
</dbReference>
<gene>
    <name evidence="7" type="ORF">WN944_016504</name>
</gene>
<comment type="caution">
    <text evidence="7">The sequence shown here is derived from an EMBL/GenBank/DDBJ whole genome shotgun (WGS) entry which is preliminary data.</text>
</comment>
<dbReference type="GO" id="GO:0045892">
    <property type="term" value="P:negative regulation of DNA-templated transcription"/>
    <property type="evidence" value="ECO:0007669"/>
    <property type="project" value="TreeGrafter"/>
</dbReference>
<reference evidence="7 8" key="1">
    <citation type="submission" date="2024-05" db="EMBL/GenBank/DDBJ databases">
        <title>Haplotype-resolved chromosome-level genome assembly of Huyou (Citrus changshanensis).</title>
        <authorList>
            <person name="Miao C."/>
            <person name="Chen W."/>
            <person name="Wu Y."/>
            <person name="Wang L."/>
            <person name="Zhao S."/>
            <person name="Grierson D."/>
            <person name="Xu C."/>
            <person name="Chen K."/>
        </authorList>
    </citation>
    <scope>NUCLEOTIDE SEQUENCE [LARGE SCALE GENOMIC DNA]</scope>
    <source>
        <strain evidence="7">01-14</strain>
        <tissue evidence="7">Leaf</tissue>
    </source>
</reference>
<feature type="compositionally biased region" description="Basic and acidic residues" evidence="5">
    <location>
        <begin position="117"/>
        <end position="130"/>
    </location>
</feature>
<feature type="region of interest" description="Disordered" evidence="5">
    <location>
        <begin position="23"/>
        <end position="66"/>
    </location>
</feature>
<protein>
    <recommendedName>
        <fullName evidence="4">Ninja-family protein</fullName>
    </recommendedName>
    <alternativeName>
        <fullName evidence="4">ABI-binding protein</fullName>
    </alternativeName>
</protein>
<dbReference type="PANTHER" id="PTHR31413">
    <property type="entry name" value="AFP HOMOLOG 2"/>
    <property type="match status" value="1"/>
</dbReference>
<evidence type="ECO:0000313" key="8">
    <source>
        <dbReference type="Proteomes" id="UP001428341"/>
    </source>
</evidence>
<dbReference type="GO" id="GO:0005634">
    <property type="term" value="C:nucleus"/>
    <property type="evidence" value="ECO:0007669"/>
    <property type="project" value="UniProtKB-SubCell"/>
</dbReference>
<dbReference type="Pfam" id="PF16135">
    <property type="entry name" value="TDBD"/>
    <property type="match status" value="1"/>
</dbReference>
<name>A0AAP0QKG1_9ROSI</name>
<accession>A0AAP0QKG1</accession>
<feature type="compositionally biased region" description="Polar residues" evidence="5">
    <location>
        <begin position="370"/>
        <end position="390"/>
    </location>
</feature>
<comment type="similarity">
    <text evidence="2 4">Belongs to the Ninja family.</text>
</comment>
<evidence type="ECO:0000313" key="7">
    <source>
        <dbReference type="EMBL" id="KAK9201303.1"/>
    </source>
</evidence>
<organism evidence="7 8">
    <name type="scientific">Citrus x changshan-huyou</name>
    <dbReference type="NCBI Taxonomy" id="2935761"/>
    <lineage>
        <taxon>Eukaryota</taxon>
        <taxon>Viridiplantae</taxon>
        <taxon>Streptophyta</taxon>
        <taxon>Embryophyta</taxon>
        <taxon>Tracheophyta</taxon>
        <taxon>Spermatophyta</taxon>
        <taxon>Magnoliopsida</taxon>
        <taxon>eudicotyledons</taxon>
        <taxon>Gunneridae</taxon>
        <taxon>Pentapetalae</taxon>
        <taxon>rosids</taxon>
        <taxon>malvids</taxon>
        <taxon>Sapindales</taxon>
        <taxon>Rutaceae</taxon>
        <taxon>Aurantioideae</taxon>
        <taxon>Citrus</taxon>
    </lineage>
</organism>
<dbReference type="PANTHER" id="PTHR31413:SF15">
    <property type="entry name" value="NINJA-FAMILY PROTEIN"/>
    <property type="match status" value="1"/>
</dbReference>
<feature type="compositionally biased region" description="Basic and acidic residues" evidence="5">
    <location>
        <begin position="49"/>
        <end position="66"/>
    </location>
</feature>
<feature type="domain" description="Tify" evidence="6">
    <location>
        <begin position="494"/>
        <end position="528"/>
    </location>
</feature>
<evidence type="ECO:0000256" key="5">
    <source>
        <dbReference type="SAM" id="MobiDB-lite"/>
    </source>
</evidence>
<feature type="region of interest" description="Disordered" evidence="5">
    <location>
        <begin position="117"/>
        <end position="143"/>
    </location>
</feature>
<dbReference type="InterPro" id="IPR031307">
    <property type="entry name" value="Ninja_fam"/>
</dbReference>
<evidence type="ECO:0000256" key="2">
    <source>
        <dbReference type="ARBA" id="ARBA00006081"/>
    </source>
</evidence>
<feature type="compositionally biased region" description="Basic and acidic residues" evidence="5">
    <location>
        <begin position="343"/>
        <end position="361"/>
    </location>
</feature>
<feature type="region of interest" description="Disordered" evidence="5">
    <location>
        <begin position="414"/>
        <end position="476"/>
    </location>
</feature>
<dbReference type="EMBL" id="JBCGBO010000005">
    <property type="protein sequence ID" value="KAK9201303.1"/>
    <property type="molecule type" value="Genomic_DNA"/>
</dbReference>
<sequence>MEKNSEMIGVKREEEIELELGLSIGGGFQRSERQNPSHAMTKNEPPGSDLRESHHNNSDRLQVESKREFEALRRLEAKRKRLEKQQKKITISCNNINSSGYGVGLDNKMWLKSPELETKEQQRECKKSRAEDEEEGERGPRSNMEMKNVNLNLTVEQNVGFNSTVCPVMYPYPPLQYVQFANGFQYPCLNVVPCWPAGGEGVGNYQVQSVVNRSFRPFQSGQESGRNMGNGCASDQNSWKAGSNGSPGSSAVSDYRSSSHEADINESDLEGAMANIVPSVPQPSQIRGFSFLTRRPIRAVNVKENTIYIQLLDELIHQGGGSSDTRSHSSHSPPEQCKLQNSKADDTKGQSEHSTSPHRETAQFYDEMSNCPTNSGKPKTSSKDAQCSPPTNCTTNFVQQKALSNAVDCSPAKPKEEVATELHGASSQNPVSTTENLSPTGSKESKKDVGKPPKPQTQSQNTPSLPHMPCVSTTGNGPNGKTINGFLYRYTKTEVSIVCVCHGTSFSPAEFVLHAGGTDVSQPLKHITVIPSAF</sequence>
<feature type="compositionally biased region" description="Polar residues" evidence="5">
    <location>
        <begin position="425"/>
        <end position="442"/>
    </location>
</feature>
<proteinExistence type="inferred from homology"/>
<dbReference type="GO" id="GO:0007165">
    <property type="term" value="P:signal transduction"/>
    <property type="evidence" value="ECO:0007669"/>
    <property type="project" value="InterPro"/>
</dbReference>
<dbReference type="AlphaFoldDB" id="A0AAP0QKG1"/>
<feature type="region of interest" description="Disordered" evidence="5">
    <location>
        <begin position="218"/>
        <end position="262"/>
    </location>
</feature>
<evidence type="ECO:0000256" key="4">
    <source>
        <dbReference type="RuleBase" id="RU369029"/>
    </source>
</evidence>
<keyword evidence="3 4" id="KW-0539">Nucleus</keyword>
<evidence type="ECO:0000259" key="6">
    <source>
        <dbReference type="Pfam" id="PF16135"/>
    </source>
</evidence>
<dbReference type="InterPro" id="IPR032308">
    <property type="entry name" value="TDBD"/>
</dbReference>
<feature type="region of interest" description="Disordered" evidence="5">
    <location>
        <begin position="319"/>
        <end position="390"/>
    </location>
</feature>
<feature type="compositionally biased region" description="Polar residues" evidence="5">
    <location>
        <begin position="218"/>
        <end position="256"/>
    </location>
</feature>
<comment type="subcellular location">
    <subcellularLocation>
        <location evidence="1 4">Nucleus</location>
    </subcellularLocation>
</comment>
<evidence type="ECO:0000256" key="1">
    <source>
        <dbReference type="ARBA" id="ARBA00004123"/>
    </source>
</evidence>